<protein>
    <submittedName>
        <fullName evidence="1">Uncharacterized protein</fullName>
    </submittedName>
</protein>
<dbReference type="PANTHER" id="PTHR48151:SF3">
    <property type="entry name" value="SH3 DOMAIN-CONTAINING PROTEIN"/>
    <property type="match status" value="1"/>
</dbReference>
<dbReference type="InterPro" id="IPR016024">
    <property type="entry name" value="ARM-type_fold"/>
</dbReference>
<dbReference type="KEGG" id="dpp:DICPUDRAFT_156544"/>
<dbReference type="GeneID" id="10505637"/>
<dbReference type="RefSeq" id="XP_003291898.1">
    <property type="nucleotide sequence ID" value="XM_003291850.1"/>
</dbReference>
<dbReference type="Proteomes" id="UP000001064">
    <property type="component" value="Unassembled WGS sequence"/>
</dbReference>
<dbReference type="OMA" id="EDDVWEN"/>
<dbReference type="OrthoDB" id="16191at2759"/>
<dbReference type="InParanoid" id="F0ZWU9"/>
<dbReference type="AlphaFoldDB" id="F0ZWU9"/>
<dbReference type="PANTHER" id="PTHR48151">
    <property type="entry name" value="SH3 DOMAIN-CONTAINING PROTEIN"/>
    <property type="match status" value="1"/>
</dbReference>
<dbReference type="EMBL" id="GL871244">
    <property type="protein sequence ID" value="EGC31587.1"/>
    <property type="molecule type" value="Genomic_DNA"/>
</dbReference>
<name>F0ZWU9_DICPU</name>
<keyword evidence="2" id="KW-1185">Reference proteome</keyword>
<dbReference type="eggNOG" id="ENOG502QR0J">
    <property type="taxonomic scope" value="Eukaryota"/>
</dbReference>
<accession>F0ZWU9</accession>
<evidence type="ECO:0000313" key="1">
    <source>
        <dbReference type="EMBL" id="EGC31587.1"/>
    </source>
</evidence>
<sequence length="873" mass="97705">MESGGNVDNISNGIGGGSNYGSYSAGSPLPLPNLQDLFSIDTKCQSQYLQSKISTNYDSVKQSLKEATEKKNSSKIYTSLQNLTYYKIEKDLLETILQIINITDDKKTLRLAYYFLGEISQYKHLINNSAEIKNIQTIFNKEMQHKDISRKVVSLKTTALVAPNDVLVDSNILETISGILRKVGEDVDKTQKKKGFFSRATSDLGRERSLLQYSCFVACRNRFKNNPTLFMPIVEGIKCSDPVGARHSVSLTFDYALENPSTVSATTKRFIPLLKANKGKEAVYLVDPFARRNFIKLCGHLGTTPENKDFFQSICQSVMDSHLSVSFWAISTLCKFSWPTLESAHIEAIQYDAEMPHYESLAFQCSLVVGICNKMKAGFSIHSAGASSSSSSVIGGSSIGASSSSSSSSQQQILQQQQQQQLQQQQQQQSNPFLHLACKLISALSQSFVKYSYPKDPKTQQPIVGDWSFDEKLFNSQSVYPYHHNQSPFTGTPVNYLSANGPTILQSSSTQGNTNSVAPTQNNVNLNLPNGITSANITAASFPTSTSSSSKDTHPFSSLTPLILNLLNITPSISIRIQALKALVWLCPSNLEQSKLYLEAFRTQIRDPYHPTHLFKELFLELYKRIIASPILSPMLLALIYDWIDIIPYKTDVNLIVEIWKTIVDFGKVAREKLLQSIFKILDRSVHPDFRVVSLEIQKEIIKFLGDFSNTITYENPYRYESIKQNRSGANQSNSTSNMSLNSIILRLEEYAIFSPWQIRMEAVDALAKIAFLSSTVVKIHIYNFLNSAPNESHGWTCVKSNTSIIINTIDQLLTLRAKWLPQLKGTSLSTNQIRELKNDHTNLCLQIGLFFDQLSSDYLPLGIESKNLIFSK</sequence>
<evidence type="ECO:0000313" key="2">
    <source>
        <dbReference type="Proteomes" id="UP000001064"/>
    </source>
</evidence>
<dbReference type="VEuPathDB" id="AmoebaDB:DICPUDRAFT_156544"/>
<organism evidence="1 2">
    <name type="scientific">Dictyostelium purpureum</name>
    <name type="common">Slime mold</name>
    <dbReference type="NCBI Taxonomy" id="5786"/>
    <lineage>
        <taxon>Eukaryota</taxon>
        <taxon>Amoebozoa</taxon>
        <taxon>Evosea</taxon>
        <taxon>Eumycetozoa</taxon>
        <taxon>Dictyostelia</taxon>
        <taxon>Dictyosteliales</taxon>
        <taxon>Dictyosteliaceae</taxon>
        <taxon>Dictyostelium</taxon>
    </lineage>
</organism>
<gene>
    <name evidence="1" type="ORF">DICPUDRAFT_156544</name>
</gene>
<dbReference type="InterPro" id="IPR053296">
    <property type="entry name" value="TSET_member_tstB"/>
</dbReference>
<dbReference type="SUPFAM" id="SSF48371">
    <property type="entry name" value="ARM repeat"/>
    <property type="match status" value="1"/>
</dbReference>
<proteinExistence type="predicted"/>
<dbReference type="STRING" id="5786.F0ZWU9"/>
<reference evidence="2" key="1">
    <citation type="journal article" date="2011" name="Genome Biol.">
        <title>Comparative genomics of the social amoebae Dictyostelium discoideum and Dictyostelium purpureum.</title>
        <authorList>
            <consortium name="US DOE Joint Genome Institute (JGI-PGF)"/>
            <person name="Sucgang R."/>
            <person name="Kuo A."/>
            <person name="Tian X."/>
            <person name="Salerno W."/>
            <person name="Parikh A."/>
            <person name="Feasley C.L."/>
            <person name="Dalin E."/>
            <person name="Tu H."/>
            <person name="Huang E."/>
            <person name="Barry K."/>
            <person name="Lindquist E."/>
            <person name="Shapiro H."/>
            <person name="Bruce D."/>
            <person name="Schmutz J."/>
            <person name="Salamov A."/>
            <person name="Fey P."/>
            <person name="Gaudet P."/>
            <person name="Anjard C."/>
            <person name="Babu M.M."/>
            <person name="Basu S."/>
            <person name="Bushmanova Y."/>
            <person name="van der Wel H."/>
            <person name="Katoh-Kurasawa M."/>
            <person name="Dinh C."/>
            <person name="Coutinho P.M."/>
            <person name="Saito T."/>
            <person name="Elias M."/>
            <person name="Schaap P."/>
            <person name="Kay R.R."/>
            <person name="Henrissat B."/>
            <person name="Eichinger L."/>
            <person name="Rivero F."/>
            <person name="Putnam N.H."/>
            <person name="West C.M."/>
            <person name="Loomis W.F."/>
            <person name="Chisholm R.L."/>
            <person name="Shaulsky G."/>
            <person name="Strassmann J.E."/>
            <person name="Queller D.C."/>
            <person name="Kuspa A."/>
            <person name="Grigoriev I.V."/>
        </authorList>
    </citation>
    <scope>NUCLEOTIDE SEQUENCE [LARGE SCALE GENOMIC DNA]</scope>
    <source>
        <strain evidence="2">QSDP1</strain>
    </source>
</reference>